<dbReference type="InParanoid" id="A0A1Y2DM34"/>
<accession>A0A1Y2DM34</accession>
<name>A0A1Y2DM34_9BASI</name>
<dbReference type="PROSITE" id="PS50181">
    <property type="entry name" value="FBOX"/>
    <property type="match status" value="1"/>
</dbReference>
<feature type="domain" description="F-box" evidence="2">
    <location>
        <begin position="40"/>
        <end position="91"/>
    </location>
</feature>
<reference evidence="3 4" key="1">
    <citation type="submission" date="2016-07" db="EMBL/GenBank/DDBJ databases">
        <title>Pervasive Adenine N6-methylation of Active Genes in Fungi.</title>
        <authorList>
            <consortium name="DOE Joint Genome Institute"/>
            <person name="Mondo S.J."/>
            <person name="Dannebaum R.O."/>
            <person name="Kuo R.C."/>
            <person name="Labutti K."/>
            <person name="Haridas S."/>
            <person name="Kuo A."/>
            <person name="Salamov A."/>
            <person name="Ahrendt S.R."/>
            <person name="Lipzen A."/>
            <person name="Sullivan W."/>
            <person name="Andreopoulos W.B."/>
            <person name="Clum A."/>
            <person name="Lindquist E."/>
            <person name="Daum C."/>
            <person name="Ramamoorthy G.K."/>
            <person name="Gryganskyi A."/>
            <person name="Culley D."/>
            <person name="Magnuson J.K."/>
            <person name="James T.Y."/>
            <person name="O'Malley M.A."/>
            <person name="Stajich J.E."/>
            <person name="Spatafora J.W."/>
            <person name="Visel A."/>
            <person name="Grigoriev I.V."/>
        </authorList>
    </citation>
    <scope>NUCLEOTIDE SEQUENCE [LARGE SCALE GENOMIC DNA]</scope>
    <source>
        <strain evidence="3 4">62-1032</strain>
    </source>
</reference>
<evidence type="ECO:0000313" key="4">
    <source>
        <dbReference type="Proteomes" id="UP000193467"/>
    </source>
</evidence>
<proteinExistence type="predicted"/>
<sequence length="114" mass="12784">MDSQGSKLKEESSEMVQTTPSAIDALPTTLSSLSLDAPRPKTFNDLPDELLDDIADFADPTDLPALSLVQRRLHNPARKEMDWFAQGFQQLMQFADLLLERPIFAAKVRHVNFA</sequence>
<evidence type="ECO:0000259" key="2">
    <source>
        <dbReference type="PROSITE" id="PS50181"/>
    </source>
</evidence>
<keyword evidence="4" id="KW-1185">Reference proteome</keyword>
<evidence type="ECO:0000256" key="1">
    <source>
        <dbReference type="SAM" id="MobiDB-lite"/>
    </source>
</evidence>
<feature type="region of interest" description="Disordered" evidence="1">
    <location>
        <begin position="1"/>
        <end position="24"/>
    </location>
</feature>
<dbReference type="InterPro" id="IPR036047">
    <property type="entry name" value="F-box-like_dom_sf"/>
</dbReference>
<dbReference type="Proteomes" id="UP000193467">
    <property type="component" value="Unassembled WGS sequence"/>
</dbReference>
<organism evidence="3 4">
    <name type="scientific">Leucosporidium creatinivorum</name>
    <dbReference type="NCBI Taxonomy" id="106004"/>
    <lineage>
        <taxon>Eukaryota</taxon>
        <taxon>Fungi</taxon>
        <taxon>Dikarya</taxon>
        <taxon>Basidiomycota</taxon>
        <taxon>Pucciniomycotina</taxon>
        <taxon>Microbotryomycetes</taxon>
        <taxon>Leucosporidiales</taxon>
        <taxon>Leucosporidium</taxon>
    </lineage>
</organism>
<evidence type="ECO:0000313" key="3">
    <source>
        <dbReference type="EMBL" id="ORY60368.1"/>
    </source>
</evidence>
<dbReference type="InterPro" id="IPR001810">
    <property type="entry name" value="F-box_dom"/>
</dbReference>
<comment type="caution">
    <text evidence="3">The sequence shown here is derived from an EMBL/GenBank/DDBJ whole genome shotgun (WGS) entry which is preliminary data.</text>
</comment>
<protein>
    <recommendedName>
        <fullName evidence="2">F-box domain-containing protein</fullName>
    </recommendedName>
</protein>
<dbReference type="OrthoDB" id="512036at2759"/>
<dbReference type="EMBL" id="MCGR01000074">
    <property type="protein sequence ID" value="ORY60368.1"/>
    <property type="molecule type" value="Genomic_DNA"/>
</dbReference>
<dbReference type="AlphaFoldDB" id="A0A1Y2DM34"/>
<dbReference type="SUPFAM" id="SSF81383">
    <property type="entry name" value="F-box domain"/>
    <property type="match status" value="1"/>
</dbReference>
<gene>
    <name evidence="3" type="ORF">BCR35DRAFT_197881</name>
</gene>